<comment type="similarity">
    <text evidence="1 3">Belongs to the DapA family.</text>
</comment>
<dbReference type="Pfam" id="PF00701">
    <property type="entry name" value="DHDPS"/>
    <property type="match status" value="1"/>
</dbReference>
<evidence type="ECO:0000256" key="1">
    <source>
        <dbReference type="ARBA" id="ARBA00007592"/>
    </source>
</evidence>
<evidence type="ECO:0000256" key="2">
    <source>
        <dbReference type="ARBA" id="ARBA00023239"/>
    </source>
</evidence>
<feature type="active site" description="Schiff-base intermediate with substrate" evidence="4">
    <location>
        <position position="149"/>
    </location>
</feature>
<evidence type="ECO:0000313" key="7">
    <source>
        <dbReference type="Proteomes" id="UP000239209"/>
    </source>
</evidence>
<evidence type="ECO:0000256" key="4">
    <source>
        <dbReference type="PIRSR" id="PIRSR001365-1"/>
    </source>
</evidence>
<keyword evidence="2 3" id="KW-0456">Lyase</keyword>
<dbReference type="InterPro" id="IPR002220">
    <property type="entry name" value="DapA-like"/>
</dbReference>
<keyword evidence="7" id="KW-1185">Reference proteome</keyword>
<gene>
    <name evidence="6" type="ORF">CLV70_10135</name>
</gene>
<evidence type="ECO:0000256" key="5">
    <source>
        <dbReference type="PIRSR" id="PIRSR001365-2"/>
    </source>
</evidence>
<feature type="binding site" evidence="5">
    <location>
        <position position="192"/>
    </location>
    <ligand>
        <name>pyruvate</name>
        <dbReference type="ChEBI" id="CHEBI:15361"/>
    </ligand>
</feature>
<reference evidence="6 7" key="1">
    <citation type="submission" date="2018-03" db="EMBL/GenBank/DDBJ databases">
        <title>Genomic Encyclopedia of Archaeal and Bacterial Type Strains, Phase II (KMG-II): from individual species to whole genera.</title>
        <authorList>
            <person name="Goeker M."/>
        </authorList>
    </citation>
    <scope>NUCLEOTIDE SEQUENCE [LARGE SCALE GENOMIC DNA]</scope>
    <source>
        <strain evidence="6 7">DSM 45348</strain>
    </source>
</reference>
<accession>A0A2T0SHI9</accession>
<dbReference type="OrthoDB" id="9782828at2"/>
<dbReference type="SMART" id="SM01130">
    <property type="entry name" value="DHDPS"/>
    <property type="match status" value="1"/>
</dbReference>
<dbReference type="SUPFAM" id="SSF51569">
    <property type="entry name" value="Aldolase"/>
    <property type="match status" value="1"/>
</dbReference>
<dbReference type="RefSeq" id="WP_106124259.1">
    <property type="nucleotide sequence ID" value="NZ_PVZG01000001.1"/>
</dbReference>
<name>A0A2T0SHI9_9ACTN</name>
<dbReference type="PIRSF" id="PIRSF001365">
    <property type="entry name" value="DHDPS"/>
    <property type="match status" value="1"/>
</dbReference>
<dbReference type="GO" id="GO:0008840">
    <property type="term" value="F:4-hydroxy-tetrahydrodipicolinate synthase activity"/>
    <property type="evidence" value="ECO:0007669"/>
    <property type="project" value="TreeGrafter"/>
</dbReference>
<evidence type="ECO:0000256" key="3">
    <source>
        <dbReference type="PIRNR" id="PIRNR001365"/>
    </source>
</evidence>
<dbReference type="InterPro" id="IPR013785">
    <property type="entry name" value="Aldolase_TIM"/>
</dbReference>
<dbReference type="Proteomes" id="UP000239209">
    <property type="component" value="Unassembled WGS sequence"/>
</dbReference>
<dbReference type="Gene3D" id="3.20.20.70">
    <property type="entry name" value="Aldolase class I"/>
    <property type="match status" value="1"/>
</dbReference>
<dbReference type="EMBL" id="PVZG01000001">
    <property type="protein sequence ID" value="PRY32876.1"/>
    <property type="molecule type" value="Genomic_DNA"/>
</dbReference>
<sequence>MTFSGVFVPLVTPFAVDGTVALDALERLAHEVLDDGARGLVALGTTGEPGSLTGSERRRVTEVVARVCRERGAPLIAGGPVPDGAAAELVLVPPFVRPGEEGVVAYFRAYARRSPVPLIVYHVPYRSGQTLSATALRRIAALDGVAGVKLATGAIDADTVALLAGPPGGHAILGGDDAFVSPLLALGAHGGILASAHLHTARFAELAGAWRDGDPARARALGNRLVPLSLALFAQPNPTVIKAVLHAHGRIPTPDVRLPLLNAGPAAVRAALDEWEAVQRGCGPVPVTAGSSCADAGDRDRG</sequence>
<protein>
    <submittedName>
        <fullName evidence="6">4-hydroxy-tetrahydrodipicolinate synthase</fullName>
    </submittedName>
</protein>
<feature type="binding site" evidence="5">
    <location>
        <position position="46"/>
    </location>
    <ligand>
        <name>pyruvate</name>
        <dbReference type="ChEBI" id="CHEBI:15361"/>
    </ligand>
</feature>
<feature type="active site" description="Proton donor/acceptor" evidence="4">
    <location>
        <position position="121"/>
    </location>
</feature>
<comment type="caution">
    <text evidence="6">The sequence shown here is derived from an EMBL/GenBank/DDBJ whole genome shotgun (WGS) entry which is preliminary data.</text>
</comment>
<dbReference type="AlphaFoldDB" id="A0A2T0SHI9"/>
<dbReference type="PANTHER" id="PTHR12128">
    <property type="entry name" value="DIHYDRODIPICOLINATE SYNTHASE"/>
    <property type="match status" value="1"/>
</dbReference>
<evidence type="ECO:0000313" key="6">
    <source>
        <dbReference type="EMBL" id="PRY32876.1"/>
    </source>
</evidence>
<dbReference type="PANTHER" id="PTHR12128:SF66">
    <property type="entry name" value="4-HYDROXY-2-OXOGLUTARATE ALDOLASE, MITOCHONDRIAL"/>
    <property type="match status" value="1"/>
</dbReference>
<proteinExistence type="inferred from homology"/>
<organism evidence="6 7">
    <name type="scientific">Pseudosporangium ferrugineum</name>
    <dbReference type="NCBI Taxonomy" id="439699"/>
    <lineage>
        <taxon>Bacteria</taxon>
        <taxon>Bacillati</taxon>
        <taxon>Actinomycetota</taxon>
        <taxon>Actinomycetes</taxon>
        <taxon>Micromonosporales</taxon>
        <taxon>Micromonosporaceae</taxon>
        <taxon>Pseudosporangium</taxon>
    </lineage>
</organism>